<comment type="caution">
    <text evidence="1">The sequence shown here is derived from an EMBL/GenBank/DDBJ whole genome shotgun (WGS) entry which is preliminary data.</text>
</comment>
<name>A0A0F9KNV4_9ZZZZ</name>
<gene>
    <name evidence="1" type="ORF">LCGC14_1305440</name>
</gene>
<dbReference type="AlphaFoldDB" id="A0A0F9KNV4"/>
<accession>A0A0F9KNV4</accession>
<evidence type="ECO:0000313" key="1">
    <source>
        <dbReference type="EMBL" id="KKM83809.1"/>
    </source>
</evidence>
<feature type="non-terminal residue" evidence="1">
    <location>
        <position position="25"/>
    </location>
</feature>
<reference evidence="1" key="1">
    <citation type="journal article" date="2015" name="Nature">
        <title>Complex archaea that bridge the gap between prokaryotes and eukaryotes.</title>
        <authorList>
            <person name="Spang A."/>
            <person name="Saw J.H."/>
            <person name="Jorgensen S.L."/>
            <person name="Zaremba-Niedzwiedzka K."/>
            <person name="Martijn J."/>
            <person name="Lind A.E."/>
            <person name="van Eijk R."/>
            <person name="Schleper C."/>
            <person name="Guy L."/>
            <person name="Ettema T.J."/>
        </authorList>
    </citation>
    <scope>NUCLEOTIDE SEQUENCE</scope>
</reference>
<proteinExistence type="predicted"/>
<protein>
    <submittedName>
        <fullName evidence="1">Uncharacterized protein</fullName>
    </submittedName>
</protein>
<organism evidence="1">
    <name type="scientific">marine sediment metagenome</name>
    <dbReference type="NCBI Taxonomy" id="412755"/>
    <lineage>
        <taxon>unclassified sequences</taxon>
        <taxon>metagenomes</taxon>
        <taxon>ecological metagenomes</taxon>
    </lineage>
</organism>
<dbReference type="EMBL" id="LAZR01007660">
    <property type="protein sequence ID" value="KKM83809.1"/>
    <property type="molecule type" value="Genomic_DNA"/>
</dbReference>
<sequence>MNQRFEDTYDRATNAICGMAKDYRL</sequence>